<proteinExistence type="predicted"/>
<evidence type="ECO:0000313" key="2">
    <source>
        <dbReference type="Proteomes" id="UP000325684"/>
    </source>
</evidence>
<sequence length="95" mass="10812">MRSLIFSAAFVACLLSDTSGEAHDWYPLWCCSEQDCHELLDERGETVLEVPYGFKLWDGRLIKRETAQLSPDAKFHLCERKDKSIICFFAPPGAT</sequence>
<organism evidence="1 2">
    <name type="scientific">Microvirga brassicacearum</name>
    <dbReference type="NCBI Taxonomy" id="2580413"/>
    <lineage>
        <taxon>Bacteria</taxon>
        <taxon>Pseudomonadati</taxon>
        <taxon>Pseudomonadota</taxon>
        <taxon>Alphaproteobacteria</taxon>
        <taxon>Hyphomicrobiales</taxon>
        <taxon>Methylobacteriaceae</taxon>
        <taxon>Microvirga</taxon>
    </lineage>
</organism>
<dbReference type="Proteomes" id="UP000325684">
    <property type="component" value="Unassembled WGS sequence"/>
</dbReference>
<comment type="caution">
    <text evidence="1">The sequence shown here is derived from an EMBL/GenBank/DDBJ whole genome shotgun (WGS) entry which is preliminary data.</text>
</comment>
<keyword evidence="2" id="KW-1185">Reference proteome</keyword>
<gene>
    <name evidence="1" type="ORF">FEZ63_18770</name>
</gene>
<accession>A0A5N3P6M1</accession>
<protein>
    <submittedName>
        <fullName evidence="1">Uncharacterized protein</fullName>
    </submittedName>
</protein>
<reference evidence="1 2" key="1">
    <citation type="journal article" date="2019" name="Microorganisms">
        <title>Genome Insights into the Novel Species Microvirga brassicacearum, a Rapeseed Endophyte with Biotechnological Potential.</title>
        <authorList>
            <person name="Jimenez-Gomez A."/>
            <person name="Saati-Santamaria Z."/>
            <person name="Igual J.M."/>
            <person name="Rivas R."/>
            <person name="Mateos P.F."/>
            <person name="Garcia-Fraile P."/>
        </authorList>
    </citation>
    <scope>NUCLEOTIDE SEQUENCE [LARGE SCALE GENOMIC DNA]</scope>
    <source>
        <strain evidence="1 2">CDVBN77</strain>
    </source>
</reference>
<dbReference type="EMBL" id="VCMV01000036">
    <property type="protein sequence ID" value="KAB0265369.1"/>
    <property type="molecule type" value="Genomic_DNA"/>
</dbReference>
<dbReference type="OrthoDB" id="7871245at2"/>
<dbReference type="RefSeq" id="WP_150947337.1">
    <property type="nucleotide sequence ID" value="NZ_VCMV01000036.1"/>
</dbReference>
<evidence type="ECO:0000313" key="1">
    <source>
        <dbReference type="EMBL" id="KAB0265369.1"/>
    </source>
</evidence>
<dbReference type="AlphaFoldDB" id="A0A5N3P6M1"/>
<name>A0A5N3P6M1_9HYPH</name>